<dbReference type="Pfam" id="PF00975">
    <property type="entry name" value="Thioesterase"/>
    <property type="match status" value="1"/>
</dbReference>
<keyword evidence="3" id="KW-0378">Hydrolase</keyword>
<dbReference type="InterPro" id="IPR001031">
    <property type="entry name" value="Thioesterase"/>
</dbReference>
<proteinExistence type="inferred from homology"/>
<organism evidence="3 4">
    <name type="scientific">Metabacillus halosaccharovorans</name>
    <dbReference type="NCBI Taxonomy" id="930124"/>
    <lineage>
        <taxon>Bacteria</taxon>
        <taxon>Bacillati</taxon>
        <taxon>Bacillota</taxon>
        <taxon>Bacilli</taxon>
        <taxon>Bacillales</taxon>
        <taxon>Bacillaceae</taxon>
        <taxon>Metabacillus</taxon>
    </lineage>
</organism>
<feature type="domain" description="Thioesterase" evidence="2">
    <location>
        <begin position="4"/>
        <end position="230"/>
    </location>
</feature>
<evidence type="ECO:0000256" key="1">
    <source>
        <dbReference type="ARBA" id="ARBA00007169"/>
    </source>
</evidence>
<evidence type="ECO:0000259" key="2">
    <source>
        <dbReference type="Pfam" id="PF00975"/>
    </source>
</evidence>
<comment type="similarity">
    <text evidence="1">Belongs to the thioesterase family.</text>
</comment>
<dbReference type="RefSeq" id="WP_264144320.1">
    <property type="nucleotide sequence ID" value="NZ_JAOYEY010000049.1"/>
</dbReference>
<gene>
    <name evidence="3" type="ORF">OIH86_21020</name>
</gene>
<protein>
    <submittedName>
        <fullName evidence="3">Alpha/beta fold hydrolase</fullName>
    </submittedName>
</protein>
<reference evidence="3 4" key="1">
    <citation type="submission" date="2022-10" db="EMBL/GenBank/DDBJ databases">
        <title>Draft genome assembly of moderately radiation resistant bacterium Metabacillus halosaccharovorans.</title>
        <authorList>
            <person name="Pal S."/>
            <person name="Gopinathan A."/>
        </authorList>
    </citation>
    <scope>NUCLEOTIDE SEQUENCE [LARGE SCALE GENOMIC DNA]</scope>
    <source>
        <strain evidence="3 4">VITHBRA001</strain>
    </source>
</reference>
<dbReference type="PANTHER" id="PTHR11487">
    <property type="entry name" value="THIOESTERASE"/>
    <property type="match status" value="1"/>
</dbReference>
<dbReference type="SUPFAM" id="SSF53474">
    <property type="entry name" value="alpha/beta-Hydrolases"/>
    <property type="match status" value="1"/>
</dbReference>
<dbReference type="InterPro" id="IPR012223">
    <property type="entry name" value="TEII"/>
</dbReference>
<evidence type="ECO:0000313" key="3">
    <source>
        <dbReference type="EMBL" id="MCV9888132.1"/>
    </source>
</evidence>
<dbReference type="EMBL" id="JAOYEY010000049">
    <property type="protein sequence ID" value="MCV9888132.1"/>
    <property type="molecule type" value="Genomic_DNA"/>
</dbReference>
<sequence>MKTILFCIPYAGGSATIYMQWKQLLANHIELYPLELAGRGARYDEPFDSDFASMRNDLAAQIKQYANNKQYAVFGHSMGAVLAYELYYLLSEEGFSQPRHLFLSGRPAPAQNVRKKSFLSKLVHEKVGELFQQSRDIPNEIAKHSELAKKFRQVLKSDLRIMNTYNSMPKQEKLKCPVTIFSGKQDDISEENILAWRDHSNNDCKIVWVKGDHFFLHTRKEELVSVINQSIPEIISS</sequence>
<dbReference type="PANTHER" id="PTHR11487:SF0">
    <property type="entry name" value="S-ACYL FATTY ACID SYNTHASE THIOESTERASE, MEDIUM CHAIN"/>
    <property type="match status" value="1"/>
</dbReference>
<dbReference type="Proteomes" id="UP001526147">
    <property type="component" value="Unassembled WGS sequence"/>
</dbReference>
<dbReference type="GO" id="GO:0016787">
    <property type="term" value="F:hydrolase activity"/>
    <property type="evidence" value="ECO:0007669"/>
    <property type="project" value="UniProtKB-KW"/>
</dbReference>
<name>A0ABT3DNE6_9BACI</name>
<evidence type="ECO:0000313" key="4">
    <source>
        <dbReference type="Proteomes" id="UP001526147"/>
    </source>
</evidence>
<dbReference type="Gene3D" id="3.40.50.1820">
    <property type="entry name" value="alpha/beta hydrolase"/>
    <property type="match status" value="1"/>
</dbReference>
<dbReference type="InterPro" id="IPR029058">
    <property type="entry name" value="AB_hydrolase_fold"/>
</dbReference>
<accession>A0ABT3DNE6</accession>
<comment type="caution">
    <text evidence="3">The sequence shown here is derived from an EMBL/GenBank/DDBJ whole genome shotgun (WGS) entry which is preliminary data.</text>
</comment>
<keyword evidence="4" id="KW-1185">Reference proteome</keyword>